<proteinExistence type="predicted"/>
<feature type="domain" description="Protein kinase" evidence="1">
    <location>
        <begin position="1"/>
        <end position="191"/>
    </location>
</feature>
<dbReference type="PANTHER" id="PTHR44167">
    <property type="entry name" value="OVARIAN-SPECIFIC SERINE/THREONINE-PROTEIN KINASE LOK-RELATED"/>
    <property type="match status" value="1"/>
</dbReference>
<dbReference type="GO" id="GO:0005634">
    <property type="term" value="C:nucleus"/>
    <property type="evidence" value="ECO:0007669"/>
    <property type="project" value="TreeGrafter"/>
</dbReference>
<dbReference type="InterPro" id="IPR008271">
    <property type="entry name" value="Ser/Thr_kinase_AS"/>
</dbReference>
<organism evidence="2 3">
    <name type="scientific">Penicillium malachiteum</name>
    <dbReference type="NCBI Taxonomy" id="1324776"/>
    <lineage>
        <taxon>Eukaryota</taxon>
        <taxon>Fungi</taxon>
        <taxon>Dikarya</taxon>
        <taxon>Ascomycota</taxon>
        <taxon>Pezizomycotina</taxon>
        <taxon>Eurotiomycetes</taxon>
        <taxon>Eurotiomycetidae</taxon>
        <taxon>Eurotiales</taxon>
        <taxon>Aspergillaceae</taxon>
        <taxon>Penicillium</taxon>
    </lineage>
</organism>
<dbReference type="Proteomes" id="UP001215712">
    <property type="component" value="Unassembled WGS sequence"/>
</dbReference>
<sequence>MYLDEKWAPTADNLTAEYIIISPLLNATFRSLYSSNVSITGREIFFSQLLEAIAFLHTQEISHRDVKPDNILVRSYDPPDAMLTDFGCASDKAVILYDKPGTIPYLAPEQIEGETHGKAVDYWSCGIVGSELIRKRPIPARLLPGNGLADYRNSLADSKLAKCSRAMLEVDPVCRMTAAAALKLFSYSPSATAIPVEQATSGV</sequence>
<dbReference type="SMART" id="SM00220">
    <property type="entry name" value="S_TKc"/>
    <property type="match status" value="1"/>
</dbReference>
<dbReference type="GO" id="GO:0005524">
    <property type="term" value="F:ATP binding"/>
    <property type="evidence" value="ECO:0007669"/>
    <property type="project" value="InterPro"/>
</dbReference>
<dbReference type="InterPro" id="IPR000719">
    <property type="entry name" value="Prot_kinase_dom"/>
</dbReference>
<dbReference type="AlphaFoldDB" id="A0AAD6HXA0"/>
<dbReference type="GO" id="GO:0004674">
    <property type="term" value="F:protein serine/threonine kinase activity"/>
    <property type="evidence" value="ECO:0007669"/>
    <property type="project" value="TreeGrafter"/>
</dbReference>
<name>A0AAD6HXA0_9EURO</name>
<dbReference type="SUPFAM" id="SSF56112">
    <property type="entry name" value="Protein kinase-like (PK-like)"/>
    <property type="match status" value="1"/>
</dbReference>
<reference evidence="2" key="2">
    <citation type="submission" date="2023-01" db="EMBL/GenBank/DDBJ databases">
        <authorList>
            <person name="Petersen C."/>
        </authorList>
    </citation>
    <scope>NUCLEOTIDE SEQUENCE</scope>
    <source>
        <strain evidence="2">IBT 17514</strain>
    </source>
</reference>
<keyword evidence="2" id="KW-0418">Kinase</keyword>
<evidence type="ECO:0000313" key="3">
    <source>
        <dbReference type="Proteomes" id="UP001215712"/>
    </source>
</evidence>
<protein>
    <submittedName>
        <fullName evidence="2">Kinase-like domain-containing protein</fullName>
    </submittedName>
</protein>
<dbReference type="Gene3D" id="1.10.510.10">
    <property type="entry name" value="Transferase(Phosphotransferase) domain 1"/>
    <property type="match status" value="1"/>
</dbReference>
<dbReference type="PANTHER" id="PTHR44167:SF30">
    <property type="entry name" value="PHOSPHORYLASE KINASE"/>
    <property type="match status" value="1"/>
</dbReference>
<evidence type="ECO:0000259" key="1">
    <source>
        <dbReference type="PROSITE" id="PS50011"/>
    </source>
</evidence>
<dbReference type="PROSITE" id="PS50011">
    <property type="entry name" value="PROTEIN_KINASE_DOM"/>
    <property type="match status" value="1"/>
</dbReference>
<dbReference type="GO" id="GO:0044773">
    <property type="term" value="P:mitotic DNA damage checkpoint signaling"/>
    <property type="evidence" value="ECO:0007669"/>
    <property type="project" value="TreeGrafter"/>
</dbReference>
<gene>
    <name evidence="2" type="ORF">N7493_000948</name>
</gene>
<keyword evidence="3" id="KW-1185">Reference proteome</keyword>
<dbReference type="PROSITE" id="PS00108">
    <property type="entry name" value="PROTEIN_KINASE_ST"/>
    <property type="match status" value="1"/>
</dbReference>
<accession>A0AAD6HXA0</accession>
<reference evidence="2" key="1">
    <citation type="journal article" date="2023" name="IMA Fungus">
        <title>Comparative genomic study of the Penicillium genus elucidates a diverse pangenome and 15 lateral gene transfer events.</title>
        <authorList>
            <person name="Petersen C."/>
            <person name="Sorensen T."/>
            <person name="Nielsen M.R."/>
            <person name="Sondergaard T.E."/>
            <person name="Sorensen J.L."/>
            <person name="Fitzpatrick D.A."/>
            <person name="Frisvad J.C."/>
            <person name="Nielsen K.L."/>
        </authorList>
    </citation>
    <scope>NUCLEOTIDE SEQUENCE</scope>
    <source>
        <strain evidence="2">IBT 17514</strain>
    </source>
</reference>
<dbReference type="InterPro" id="IPR011009">
    <property type="entry name" value="Kinase-like_dom_sf"/>
</dbReference>
<comment type="caution">
    <text evidence="2">The sequence shown here is derived from an EMBL/GenBank/DDBJ whole genome shotgun (WGS) entry which is preliminary data.</text>
</comment>
<evidence type="ECO:0000313" key="2">
    <source>
        <dbReference type="EMBL" id="KAJ5741076.1"/>
    </source>
</evidence>
<keyword evidence="2" id="KW-0808">Transferase</keyword>
<dbReference type="EMBL" id="JAQJAN010000001">
    <property type="protein sequence ID" value="KAJ5741076.1"/>
    <property type="molecule type" value="Genomic_DNA"/>
</dbReference>
<dbReference type="Pfam" id="PF00069">
    <property type="entry name" value="Pkinase"/>
    <property type="match status" value="1"/>
</dbReference>